<dbReference type="Ensembl" id="ENSSHAT00000037641.1">
    <property type="protein sequence ID" value="ENSSHAP00000045995.1"/>
    <property type="gene ID" value="ENSSHAG00000017966.2"/>
</dbReference>
<dbReference type="InterPro" id="IPR038185">
    <property type="entry name" value="MyTH4_dom_sf"/>
</dbReference>
<feature type="compositionally biased region" description="Basic and acidic residues" evidence="3">
    <location>
        <begin position="462"/>
        <end position="471"/>
    </location>
</feature>
<dbReference type="InterPro" id="IPR011993">
    <property type="entry name" value="PH-like_dom_sf"/>
</dbReference>
<evidence type="ECO:0000256" key="2">
    <source>
        <dbReference type="PROSITE-ProRule" id="PRU00192"/>
    </source>
</evidence>
<dbReference type="Pfam" id="PF26570">
    <property type="entry name" value="MYO15"/>
    <property type="match status" value="1"/>
</dbReference>
<evidence type="ECO:0008006" key="8">
    <source>
        <dbReference type="Google" id="ProtNLM"/>
    </source>
</evidence>
<dbReference type="Proteomes" id="UP000007648">
    <property type="component" value="Unassembled WGS sequence"/>
</dbReference>
<dbReference type="InterPro" id="IPR000857">
    <property type="entry name" value="MyTH4_dom"/>
</dbReference>
<feature type="region of interest" description="Disordered" evidence="3">
    <location>
        <begin position="818"/>
        <end position="854"/>
    </location>
</feature>
<reference evidence="6" key="2">
    <citation type="submission" date="2025-08" db="UniProtKB">
        <authorList>
            <consortium name="Ensembl"/>
        </authorList>
    </citation>
    <scope>IDENTIFICATION</scope>
</reference>
<feature type="compositionally biased region" description="Basic and acidic residues" evidence="3">
    <location>
        <begin position="840"/>
        <end position="854"/>
    </location>
</feature>
<organism evidence="6 7">
    <name type="scientific">Sarcophilus harrisii</name>
    <name type="common">Tasmanian devil</name>
    <name type="synonym">Sarcophilus laniarius</name>
    <dbReference type="NCBI Taxonomy" id="9305"/>
    <lineage>
        <taxon>Eukaryota</taxon>
        <taxon>Metazoa</taxon>
        <taxon>Chordata</taxon>
        <taxon>Craniata</taxon>
        <taxon>Vertebrata</taxon>
        <taxon>Euteleostomi</taxon>
        <taxon>Mammalia</taxon>
        <taxon>Metatheria</taxon>
        <taxon>Dasyuromorphia</taxon>
        <taxon>Dasyuridae</taxon>
        <taxon>Sarcophilus</taxon>
    </lineage>
</organism>
<feature type="region of interest" description="Disordered" evidence="3">
    <location>
        <begin position="362"/>
        <end position="542"/>
    </location>
</feature>
<dbReference type="PANTHER" id="PTHR22692:SF16">
    <property type="entry name" value="MYOSIN XVB"/>
    <property type="match status" value="1"/>
</dbReference>
<dbReference type="GeneTree" id="ENSGT00930000151032"/>
<dbReference type="InterPro" id="IPR051567">
    <property type="entry name" value="Unconventional_Myosin_ATPase"/>
</dbReference>
<dbReference type="Gene3D" id="2.30.29.30">
    <property type="entry name" value="Pleckstrin-homology domain (PH domain)/Phosphotyrosine-binding domain (PTB)"/>
    <property type="match status" value="1"/>
</dbReference>
<protein>
    <recommendedName>
        <fullName evidence="8">Myosin XVB</fullName>
    </recommendedName>
</protein>
<dbReference type="Gene3D" id="1.25.40.530">
    <property type="entry name" value="MyTH4 domain"/>
    <property type="match status" value="1"/>
</dbReference>
<dbReference type="SMART" id="SM00139">
    <property type="entry name" value="MyTH4"/>
    <property type="match status" value="1"/>
</dbReference>
<accession>A0A7N4V876</accession>
<dbReference type="InterPro" id="IPR036028">
    <property type="entry name" value="SH3-like_dom_sf"/>
</dbReference>
<feature type="compositionally biased region" description="Basic and acidic residues" evidence="3">
    <location>
        <begin position="402"/>
        <end position="412"/>
    </location>
</feature>
<reference evidence="6" key="3">
    <citation type="submission" date="2025-09" db="UniProtKB">
        <authorList>
            <consortium name="Ensembl"/>
        </authorList>
    </citation>
    <scope>IDENTIFICATION</scope>
</reference>
<evidence type="ECO:0000256" key="3">
    <source>
        <dbReference type="SAM" id="MobiDB-lite"/>
    </source>
</evidence>
<feature type="domain" description="MyTH4" evidence="5">
    <location>
        <begin position="61"/>
        <end position="212"/>
    </location>
</feature>
<dbReference type="PROSITE" id="PS50002">
    <property type="entry name" value="SH3"/>
    <property type="match status" value="1"/>
</dbReference>
<reference evidence="6 7" key="1">
    <citation type="journal article" date="2011" name="Proc. Natl. Acad. Sci. U.S.A.">
        <title>Genetic diversity and population structure of the endangered marsupial Sarcophilus harrisii (Tasmanian devil).</title>
        <authorList>
            <person name="Miller W."/>
            <person name="Hayes V.M."/>
            <person name="Ratan A."/>
            <person name="Petersen D.C."/>
            <person name="Wittekindt N.E."/>
            <person name="Miller J."/>
            <person name="Walenz B."/>
            <person name="Knight J."/>
            <person name="Qi J."/>
            <person name="Zhao F."/>
            <person name="Wang Q."/>
            <person name="Bedoya-Reina O.C."/>
            <person name="Katiyar N."/>
            <person name="Tomsho L.P."/>
            <person name="Kasson L.M."/>
            <person name="Hardie R.A."/>
            <person name="Woodbridge P."/>
            <person name="Tindall E.A."/>
            <person name="Bertelsen M.F."/>
            <person name="Dixon D."/>
            <person name="Pyecroft S."/>
            <person name="Helgen K.M."/>
            <person name="Lesk A.M."/>
            <person name="Pringle T.H."/>
            <person name="Patterson N."/>
            <person name="Zhang Y."/>
            <person name="Kreiss A."/>
            <person name="Woods G.M."/>
            <person name="Jones M.E."/>
            <person name="Schuster S.C."/>
        </authorList>
    </citation>
    <scope>NUCLEOTIDE SEQUENCE [LARGE SCALE GENOMIC DNA]</scope>
</reference>
<dbReference type="PROSITE" id="PS51016">
    <property type="entry name" value="MYTH4"/>
    <property type="match status" value="1"/>
</dbReference>
<feature type="compositionally biased region" description="Basic and acidic residues" evidence="3">
    <location>
        <begin position="424"/>
        <end position="434"/>
    </location>
</feature>
<proteinExistence type="predicted"/>
<feature type="compositionally biased region" description="Pro residues" evidence="3">
    <location>
        <begin position="524"/>
        <end position="535"/>
    </location>
</feature>
<dbReference type="SMART" id="SM00326">
    <property type="entry name" value="SH3"/>
    <property type="match status" value="1"/>
</dbReference>
<evidence type="ECO:0000256" key="1">
    <source>
        <dbReference type="ARBA" id="ARBA00022443"/>
    </source>
</evidence>
<dbReference type="AlphaFoldDB" id="A0A7N4V876"/>
<evidence type="ECO:0000313" key="6">
    <source>
        <dbReference type="Ensembl" id="ENSSHAP00000045995.1"/>
    </source>
</evidence>
<dbReference type="InterPro" id="IPR001452">
    <property type="entry name" value="SH3_domain"/>
</dbReference>
<dbReference type="PANTHER" id="PTHR22692">
    <property type="entry name" value="MYOSIN VII, XV"/>
    <property type="match status" value="1"/>
</dbReference>
<name>A0A7N4V876_SARHA</name>
<dbReference type="Pfam" id="PF00784">
    <property type="entry name" value="MyTH4"/>
    <property type="match status" value="1"/>
</dbReference>
<evidence type="ECO:0000313" key="7">
    <source>
        <dbReference type="Proteomes" id="UP000007648"/>
    </source>
</evidence>
<feature type="compositionally biased region" description="Basic and acidic residues" evidence="3">
    <location>
        <begin position="371"/>
        <end position="381"/>
    </location>
</feature>
<dbReference type="GO" id="GO:0005856">
    <property type="term" value="C:cytoskeleton"/>
    <property type="evidence" value="ECO:0007669"/>
    <property type="project" value="InterPro"/>
</dbReference>
<keyword evidence="1 2" id="KW-0728">SH3 domain</keyword>
<keyword evidence="7" id="KW-1185">Reference proteome</keyword>
<dbReference type="Pfam" id="PF07653">
    <property type="entry name" value="SH3_2"/>
    <property type="match status" value="1"/>
</dbReference>
<evidence type="ECO:0000259" key="5">
    <source>
        <dbReference type="PROSITE" id="PS51016"/>
    </source>
</evidence>
<evidence type="ECO:0000259" key="4">
    <source>
        <dbReference type="PROSITE" id="PS50002"/>
    </source>
</evidence>
<dbReference type="InterPro" id="IPR059004">
    <property type="entry name" value="MYO15"/>
</dbReference>
<feature type="region of interest" description="Disordered" evidence="3">
    <location>
        <begin position="310"/>
        <end position="343"/>
    </location>
</feature>
<feature type="compositionally biased region" description="Pro residues" evidence="3">
    <location>
        <begin position="315"/>
        <end position="337"/>
    </location>
</feature>
<sequence length="854" mass="94635">AELLALLKIAEGRQHVMAENITEALPPEITAQESLALPPDINRFPFSRFIPENFEKPILPSPGKPLTSPLTNLDGANLQLALDINKVMLRLLGDLSLQSWQEQTMGTYLAQQGLRHPTLRNEIFCQLVTQLWHNPDEQQCHRGWALMAILLSAFTPTLILQKPLLKFVSDHAPKGIAAVCQHKLLGALQRPQAAINTVRAYPPTQLEWISGWRCGRMALDVFTFSEECYSAEVKSWTTGEEFAGWILQSRGIEQPIRGWSVSLLSEDSWQDLVGCDFVLDLIGHTEDLGDSSAPHSYPIPSHNVTTVFSRTYQDIPPPPGIQAPPLAPEPPPGPAPTLPQRSHPSETCNYFSFLLIAPPCPPPPVAKKPLQKKEGGDKIKSEVGAGAKAEDKARTGSSPEAKSQKESREKHQGTVVRSSKPAVKRAEPSREIRNIIKMYQSRPAPVPEPIQPIRRPQRSFIKKNDPKDEALAKLGLSGNQLPPLKGSPPPVSPRPLKSSSSIKEKQRPLMNLFAPTQSTTSIPEPSPPPPPPLPPSENLNMGDEHISTQLLHLSSSVSFAYASATWRLFLRKEVFYPRENFSHPYCLKLLCEQILRDTFTESCIRISPDERSKMKDMLGTGNLGVGMDASSIVEDSIKKRIVVAARDNWANYFSRIFNVSAESGSDVQFLAVSHRGLRLLKSVNNATFLADHLKTLCSYSFAEVLEVETPGNNILQLTLKNEQLILHTTQAQAIKSMVELFLSELKKDSSYVIALRSYVTDDRSLLSFRHGDIIKLLPMASLEPGWQFGSIGGRSGLFPSDMVTVAAVPDYLTFSKEQKDGWQRSLSKAEPGSSPQNRAMEVRELGRTDRLSPN</sequence>
<feature type="domain" description="SH3" evidence="4">
    <location>
        <begin position="747"/>
        <end position="808"/>
    </location>
</feature>
<gene>
    <name evidence="6" type="primary">MYO15B</name>
</gene>
<dbReference type="Gene3D" id="2.30.30.40">
    <property type="entry name" value="SH3 Domains"/>
    <property type="match status" value="1"/>
</dbReference>
<dbReference type="SUPFAM" id="SSF50044">
    <property type="entry name" value="SH3-domain"/>
    <property type="match status" value="1"/>
</dbReference>